<organism evidence="1 2">
    <name type="scientific">Forsythia ovata</name>
    <dbReference type="NCBI Taxonomy" id="205694"/>
    <lineage>
        <taxon>Eukaryota</taxon>
        <taxon>Viridiplantae</taxon>
        <taxon>Streptophyta</taxon>
        <taxon>Embryophyta</taxon>
        <taxon>Tracheophyta</taxon>
        <taxon>Spermatophyta</taxon>
        <taxon>Magnoliopsida</taxon>
        <taxon>eudicotyledons</taxon>
        <taxon>Gunneridae</taxon>
        <taxon>Pentapetalae</taxon>
        <taxon>asterids</taxon>
        <taxon>lamiids</taxon>
        <taxon>Lamiales</taxon>
        <taxon>Oleaceae</taxon>
        <taxon>Forsythieae</taxon>
        <taxon>Forsythia</taxon>
    </lineage>
</organism>
<evidence type="ECO:0000313" key="1">
    <source>
        <dbReference type="EMBL" id="KAL2455958.1"/>
    </source>
</evidence>
<evidence type="ECO:0000313" key="2">
    <source>
        <dbReference type="Proteomes" id="UP001604277"/>
    </source>
</evidence>
<proteinExistence type="predicted"/>
<dbReference type="EMBL" id="JBFOLJ010000088">
    <property type="protein sequence ID" value="KAL2455958.1"/>
    <property type="molecule type" value="Genomic_DNA"/>
</dbReference>
<sequence length="149" mass="16816">MPKAIKKRLNLVGSNSIFESWNEAAEGEKRKGKMNGSENARLGKVKRESAMKMHLLMGEYEEFDGILFTRWHRKRRYLKFTSCVPTICMDAENIPSNSRRQHLSLKPGFNAIHRNAGNEFRSLARSVYEVEAGAADCSISSSMSSGSKK</sequence>
<accession>A0ABD1NWF9</accession>
<reference evidence="2" key="1">
    <citation type="submission" date="2024-07" db="EMBL/GenBank/DDBJ databases">
        <title>Two chromosome-level genome assemblies of Korean endemic species Abeliophyllum distichum and Forsythia ovata (Oleaceae).</title>
        <authorList>
            <person name="Jang H."/>
        </authorList>
    </citation>
    <scope>NUCLEOTIDE SEQUENCE [LARGE SCALE GENOMIC DNA]</scope>
</reference>
<keyword evidence="2" id="KW-1185">Reference proteome</keyword>
<comment type="caution">
    <text evidence="1">The sequence shown here is derived from an EMBL/GenBank/DDBJ whole genome shotgun (WGS) entry which is preliminary data.</text>
</comment>
<gene>
    <name evidence="1" type="ORF">Fot_57174</name>
</gene>
<dbReference type="Proteomes" id="UP001604277">
    <property type="component" value="Unassembled WGS sequence"/>
</dbReference>
<name>A0ABD1NWF9_9LAMI</name>
<dbReference type="AlphaFoldDB" id="A0ABD1NWF9"/>
<protein>
    <submittedName>
        <fullName evidence="1">Uncharacterized protein</fullName>
    </submittedName>
</protein>